<evidence type="ECO:0000313" key="4">
    <source>
        <dbReference type="EMBL" id="MBB5830750.1"/>
    </source>
</evidence>
<dbReference type="InterPro" id="IPR000620">
    <property type="entry name" value="EamA_dom"/>
</dbReference>
<feature type="transmembrane region" description="Helical" evidence="2">
    <location>
        <begin position="273"/>
        <end position="295"/>
    </location>
</feature>
<organism evidence="4 5">
    <name type="scientific">Brachybacterium aquaticum</name>
    <dbReference type="NCBI Taxonomy" id="1432564"/>
    <lineage>
        <taxon>Bacteria</taxon>
        <taxon>Bacillati</taxon>
        <taxon>Actinomycetota</taxon>
        <taxon>Actinomycetes</taxon>
        <taxon>Micrococcales</taxon>
        <taxon>Dermabacteraceae</taxon>
        <taxon>Brachybacterium</taxon>
    </lineage>
</organism>
<comment type="similarity">
    <text evidence="1">Belongs to the EamA transporter family.</text>
</comment>
<comment type="caution">
    <text evidence="4">The sequence shown here is derived from an EMBL/GenBank/DDBJ whole genome shotgun (WGS) entry which is preliminary data.</text>
</comment>
<dbReference type="Proteomes" id="UP000588158">
    <property type="component" value="Unassembled WGS sequence"/>
</dbReference>
<feature type="transmembrane region" description="Helical" evidence="2">
    <location>
        <begin position="73"/>
        <end position="94"/>
    </location>
</feature>
<evidence type="ECO:0000313" key="5">
    <source>
        <dbReference type="Proteomes" id="UP000588158"/>
    </source>
</evidence>
<keyword evidence="5" id="KW-1185">Reference proteome</keyword>
<proteinExistence type="inferred from homology"/>
<keyword evidence="2" id="KW-0812">Transmembrane</keyword>
<dbReference type="InterPro" id="IPR052756">
    <property type="entry name" value="Alkyne_AA_exporter"/>
</dbReference>
<protein>
    <submittedName>
        <fullName evidence="4">Drug/metabolite transporter (DMT)-like permease</fullName>
    </submittedName>
</protein>
<reference evidence="4 5" key="1">
    <citation type="submission" date="2020-08" db="EMBL/GenBank/DDBJ databases">
        <title>Sequencing the genomes of 1000 actinobacteria strains.</title>
        <authorList>
            <person name="Klenk H.-P."/>
        </authorList>
    </citation>
    <scope>NUCLEOTIDE SEQUENCE [LARGE SCALE GENOMIC DNA]</scope>
    <source>
        <strain evidence="4 5">DSM 28796</strain>
    </source>
</reference>
<feature type="domain" description="EamA" evidence="3">
    <location>
        <begin position="15"/>
        <end position="145"/>
    </location>
</feature>
<gene>
    <name evidence="4" type="ORF">HNR70_000563</name>
</gene>
<feature type="transmembrane region" description="Helical" evidence="2">
    <location>
        <begin position="45"/>
        <end position="66"/>
    </location>
</feature>
<evidence type="ECO:0000256" key="1">
    <source>
        <dbReference type="ARBA" id="ARBA00007362"/>
    </source>
</evidence>
<feature type="domain" description="EamA" evidence="3">
    <location>
        <begin position="156"/>
        <end position="288"/>
    </location>
</feature>
<feature type="transmembrane region" description="Helical" evidence="2">
    <location>
        <begin position="245"/>
        <end position="267"/>
    </location>
</feature>
<feature type="transmembrane region" description="Helical" evidence="2">
    <location>
        <begin position="215"/>
        <end position="238"/>
    </location>
</feature>
<keyword evidence="2" id="KW-0472">Membrane</keyword>
<name>A0A841ABY7_9MICO</name>
<sequence>MPAAPRSSHPALPWLAALAVVVLWASSFIGIRFSGAHLSPGAMTLLRVGTAALVLLPLVTLGRVHLPRGARMWAAVLGWGVAWFFLYLFVLNAAELYLDAATAAMLVNLAPLIVAVASGLLLGEGISARLLVGVVIALGGIGLITVATSTGHVEGPGLVLGLLAALLYAGSVLWQKPMLAHIDSTSMTVVGIWAGFLASLPFAPQLVAEVQVAPASAIASMVYLGVGPTAIAFLLWGYALTRTPAGVLTSSSLVVPALTVVMAWLMLGEVPPPLAAVGGVLCLAGAGVSILPSVVRSLRATPSLTVPDHTA</sequence>
<evidence type="ECO:0000256" key="2">
    <source>
        <dbReference type="SAM" id="Phobius"/>
    </source>
</evidence>
<feature type="transmembrane region" description="Helical" evidence="2">
    <location>
        <begin position="186"/>
        <end position="203"/>
    </location>
</feature>
<feature type="transmembrane region" description="Helical" evidence="2">
    <location>
        <begin position="155"/>
        <end position="174"/>
    </location>
</feature>
<keyword evidence="2" id="KW-1133">Transmembrane helix</keyword>
<evidence type="ECO:0000259" key="3">
    <source>
        <dbReference type="Pfam" id="PF00892"/>
    </source>
</evidence>
<dbReference type="GO" id="GO:0016020">
    <property type="term" value="C:membrane"/>
    <property type="evidence" value="ECO:0007669"/>
    <property type="project" value="InterPro"/>
</dbReference>
<dbReference type="PANTHER" id="PTHR12715:SF4">
    <property type="entry name" value="EAMA DOMAIN-CONTAINING PROTEIN"/>
    <property type="match status" value="1"/>
</dbReference>
<dbReference type="RefSeq" id="WP_184324322.1">
    <property type="nucleotide sequence ID" value="NZ_JACHLZ010000001.1"/>
</dbReference>
<dbReference type="AlphaFoldDB" id="A0A841ABY7"/>
<feature type="transmembrane region" description="Helical" evidence="2">
    <location>
        <begin position="130"/>
        <end position="149"/>
    </location>
</feature>
<feature type="transmembrane region" description="Helical" evidence="2">
    <location>
        <begin position="12"/>
        <end position="33"/>
    </location>
</feature>
<dbReference type="InterPro" id="IPR037185">
    <property type="entry name" value="EmrE-like"/>
</dbReference>
<dbReference type="EMBL" id="JACHLZ010000001">
    <property type="protein sequence ID" value="MBB5830750.1"/>
    <property type="molecule type" value="Genomic_DNA"/>
</dbReference>
<dbReference type="PANTHER" id="PTHR12715">
    <property type="entry name" value="TRANSPORTER, DRUG/METABOLITE EXPORTER FAMILY"/>
    <property type="match status" value="1"/>
</dbReference>
<feature type="transmembrane region" description="Helical" evidence="2">
    <location>
        <begin position="100"/>
        <end position="123"/>
    </location>
</feature>
<dbReference type="SUPFAM" id="SSF103481">
    <property type="entry name" value="Multidrug resistance efflux transporter EmrE"/>
    <property type="match status" value="2"/>
</dbReference>
<dbReference type="Pfam" id="PF00892">
    <property type="entry name" value="EamA"/>
    <property type="match status" value="2"/>
</dbReference>
<accession>A0A841ABY7</accession>